<dbReference type="Proteomes" id="UP001271725">
    <property type="component" value="Unassembled WGS sequence"/>
</dbReference>
<organism evidence="1 2">
    <name type="scientific">Citrobacter portucalensis</name>
    <dbReference type="NCBI Taxonomy" id="1639133"/>
    <lineage>
        <taxon>Bacteria</taxon>
        <taxon>Pseudomonadati</taxon>
        <taxon>Pseudomonadota</taxon>
        <taxon>Gammaproteobacteria</taxon>
        <taxon>Enterobacterales</taxon>
        <taxon>Enterobacteriaceae</taxon>
        <taxon>Citrobacter</taxon>
        <taxon>Citrobacter freundii complex</taxon>
    </lineage>
</organism>
<dbReference type="EMBL" id="JAXABJ010000003">
    <property type="protein sequence ID" value="MDX7147308.1"/>
    <property type="molecule type" value="Genomic_DNA"/>
</dbReference>
<evidence type="ECO:0000313" key="2">
    <source>
        <dbReference type="Proteomes" id="UP001271725"/>
    </source>
</evidence>
<comment type="caution">
    <text evidence="1">The sequence shown here is derived from an EMBL/GenBank/DDBJ whole genome shotgun (WGS) entry which is preliminary data.</text>
</comment>
<name>A0AAW9EL84_9ENTR</name>
<protein>
    <submittedName>
        <fullName evidence="1">DUF1482 family protein</fullName>
    </submittedName>
</protein>
<gene>
    <name evidence="1" type="ORF">SJ265_05860</name>
</gene>
<reference evidence="1" key="1">
    <citation type="submission" date="2023-11" db="EMBL/GenBank/DDBJ databases">
        <title>Detection of rare carbapenemases in Enterobacterales - comparison of two colorimetric and two CIM-based carbapenemase assays.</title>
        <authorList>
            <person name="Schaffarczyk L."/>
            <person name="Noster J."/>
            <person name="Stelzer Y."/>
            <person name="Sattler J."/>
            <person name="Gatermann S."/>
            <person name="Hamprecht A."/>
        </authorList>
    </citation>
    <scope>NUCLEOTIDE SEQUENCE</scope>
    <source>
        <strain evidence="1">CIM-Carb-133</strain>
    </source>
</reference>
<accession>A0AAW9EL84</accession>
<dbReference type="Pfam" id="PF07358">
    <property type="entry name" value="DUF1482"/>
    <property type="match status" value="1"/>
</dbReference>
<dbReference type="RefSeq" id="WP_100272330.1">
    <property type="nucleotide sequence ID" value="NZ_JAJPGD010000046.1"/>
</dbReference>
<dbReference type="InterPro" id="IPR009954">
    <property type="entry name" value="DUF1482"/>
</dbReference>
<proteinExistence type="predicted"/>
<sequence length="65" mass="7042">MSTLFALVLTIGMTNGDFQDVVLGVYGDQQQCEQAVAEQQVSGSCYPVERIISSDELPAQADVKF</sequence>
<evidence type="ECO:0000313" key="1">
    <source>
        <dbReference type="EMBL" id="MDX7147308.1"/>
    </source>
</evidence>
<dbReference type="AlphaFoldDB" id="A0AAW9EL84"/>